<gene>
    <name evidence="2" type="ORF">SAMN05444001_1334</name>
</gene>
<reference evidence="2 3" key="1">
    <citation type="submission" date="2016-10" db="EMBL/GenBank/DDBJ databases">
        <authorList>
            <person name="Varghese N."/>
            <person name="Submissions S."/>
        </authorList>
    </citation>
    <scope>NUCLEOTIDE SEQUENCE [LARGE SCALE GENOMIC DNA]</scope>
    <source>
        <strain evidence="2 3">DSM 29073</strain>
    </source>
</reference>
<sequence>MDENKLILIMNKLFTFIIALLLLSCTSVEEKELFKILDFADANRDELEKVLEHYKQDSLKLKATYFLIKNMLGHAGYDSITLKDLQPAYNKLVTISKKHNWERSVSWARETRAFGENIRINISPLSMQQDISTIKAD</sequence>
<accession>A0A8G2BZ64</accession>
<keyword evidence="1" id="KW-0175">Coiled coil</keyword>
<feature type="coiled-coil region" evidence="1">
    <location>
        <begin position="37"/>
        <end position="64"/>
    </location>
</feature>
<organism evidence="2 3">
    <name type="scientific">Parabacteroides chinchillae</name>
    <dbReference type="NCBI Taxonomy" id="871327"/>
    <lineage>
        <taxon>Bacteria</taxon>
        <taxon>Pseudomonadati</taxon>
        <taxon>Bacteroidota</taxon>
        <taxon>Bacteroidia</taxon>
        <taxon>Bacteroidales</taxon>
        <taxon>Tannerellaceae</taxon>
        <taxon>Parabacteroides</taxon>
    </lineage>
</organism>
<protein>
    <recommendedName>
        <fullName evidence="4">Lipoprotein</fullName>
    </recommendedName>
</protein>
<dbReference type="Proteomes" id="UP000236725">
    <property type="component" value="Unassembled WGS sequence"/>
</dbReference>
<evidence type="ECO:0000256" key="1">
    <source>
        <dbReference type="SAM" id="Coils"/>
    </source>
</evidence>
<keyword evidence="3" id="KW-1185">Reference proteome</keyword>
<comment type="caution">
    <text evidence="2">The sequence shown here is derived from an EMBL/GenBank/DDBJ whole genome shotgun (WGS) entry which is preliminary data.</text>
</comment>
<dbReference type="AlphaFoldDB" id="A0A8G2BZ64"/>
<evidence type="ECO:0008006" key="4">
    <source>
        <dbReference type="Google" id="ProtNLM"/>
    </source>
</evidence>
<dbReference type="PROSITE" id="PS51257">
    <property type="entry name" value="PROKAR_LIPOPROTEIN"/>
    <property type="match status" value="1"/>
</dbReference>
<name>A0A8G2BZ64_9BACT</name>
<feature type="non-terminal residue" evidence="2">
    <location>
        <position position="137"/>
    </location>
</feature>
<proteinExistence type="predicted"/>
<evidence type="ECO:0000313" key="3">
    <source>
        <dbReference type="Proteomes" id="UP000236725"/>
    </source>
</evidence>
<evidence type="ECO:0000313" key="2">
    <source>
        <dbReference type="EMBL" id="SEG29503.1"/>
    </source>
</evidence>
<dbReference type="EMBL" id="FNVS01000033">
    <property type="protein sequence ID" value="SEG29503.1"/>
    <property type="molecule type" value="Genomic_DNA"/>
</dbReference>